<dbReference type="Proteomes" id="UP000293162">
    <property type="component" value="Unassembled WGS sequence"/>
</dbReference>
<dbReference type="Gene3D" id="2.40.50.1020">
    <property type="entry name" value="LytTr DNA-binding domain"/>
    <property type="match status" value="1"/>
</dbReference>
<dbReference type="InterPro" id="IPR001789">
    <property type="entry name" value="Sig_transdc_resp-reg_receiver"/>
</dbReference>
<dbReference type="GO" id="GO:0000156">
    <property type="term" value="F:phosphorelay response regulator activity"/>
    <property type="evidence" value="ECO:0007669"/>
    <property type="project" value="InterPro"/>
</dbReference>
<evidence type="ECO:0000313" key="5">
    <source>
        <dbReference type="Proteomes" id="UP000293162"/>
    </source>
</evidence>
<gene>
    <name evidence="4" type="ORF">EWM59_21395</name>
</gene>
<feature type="modified residue" description="4-aspartylphosphate" evidence="1">
    <location>
        <position position="60"/>
    </location>
</feature>
<dbReference type="SUPFAM" id="SSF52172">
    <property type="entry name" value="CheY-like"/>
    <property type="match status" value="1"/>
</dbReference>
<dbReference type="SMART" id="SM00850">
    <property type="entry name" value="LytTR"/>
    <property type="match status" value="1"/>
</dbReference>
<dbReference type="InterPro" id="IPR007492">
    <property type="entry name" value="LytTR_DNA-bd_dom"/>
</dbReference>
<dbReference type="GO" id="GO:0003677">
    <property type="term" value="F:DNA binding"/>
    <property type="evidence" value="ECO:0007669"/>
    <property type="project" value="InterPro"/>
</dbReference>
<protein>
    <submittedName>
        <fullName evidence="4">Response regulator transcription factor</fullName>
    </submittedName>
</protein>
<dbReference type="RefSeq" id="WP_130023299.1">
    <property type="nucleotide sequence ID" value="NZ_SEWF01000042.1"/>
</dbReference>
<dbReference type="PROSITE" id="PS50110">
    <property type="entry name" value="RESPONSE_REGULATORY"/>
    <property type="match status" value="1"/>
</dbReference>
<proteinExistence type="predicted"/>
<evidence type="ECO:0000259" key="3">
    <source>
        <dbReference type="PROSITE" id="PS50930"/>
    </source>
</evidence>
<comment type="caution">
    <text evidence="4">The sequence shown here is derived from an EMBL/GenBank/DDBJ whole genome shotgun (WGS) entry which is preliminary data.</text>
</comment>
<dbReference type="Pfam" id="PF00072">
    <property type="entry name" value="Response_reg"/>
    <property type="match status" value="1"/>
</dbReference>
<dbReference type="SMART" id="SM00448">
    <property type="entry name" value="REC"/>
    <property type="match status" value="1"/>
</dbReference>
<dbReference type="FunFam" id="3.40.50.2300:FF:000361">
    <property type="entry name" value="Two-component system response regulator"/>
    <property type="match status" value="1"/>
</dbReference>
<keyword evidence="5" id="KW-1185">Reference proteome</keyword>
<feature type="domain" description="Response regulatory" evidence="2">
    <location>
        <begin position="2"/>
        <end position="120"/>
    </location>
</feature>
<dbReference type="AlphaFoldDB" id="A0A4Q5LV02"/>
<evidence type="ECO:0000313" key="4">
    <source>
        <dbReference type="EMBL" id="RYU93541.1"/>
    </source>
</evidence>
<dbReference type="Pfam" id="PF04397">
    <property type="entry name" value="LytTR"/>
    <property type="match status" value="1"/>
</dbReference>
<accession>A0A4Q5LV02</accession>
<dbReference type="OrthoDB" id="646623at2"/>
<evidence type="ECO:0000256" key="1">
    <source>
        <dbReference type="PROSITE-ProRule" id="PRU00169"/>
    </source>
</evidence>
<sequence length="263" mass="30766">MKALIVEDEELSVRRLKKILNEITSEIQVIGVTDSIEDTVDWLESNRANRNTDPDLIFLDIELSDGQSFEIFNRTEVKSTVIFTTSYDEYALQAFKVNSIDYLLKPVHRDDLQRSLNKYEALKATPAQNAQDSLSGIRKLLEELKIQTTPEYRERFLVKQNQKLLSVEVGEIAYFFTDERYSFFTTHTNQKFLVDYTLDEIAETLDPSRFFRINRGMILTHKTVEKIEPYFGNRLALFLRPAHNKQALVSREKVADFKYWMGK</sequence>
<dbReference type="PANTHER" id="PTHR37299">
    <property type="entry name" value="TRANSCRIPTIONAL REGULATOR-RELATED"/>
    <property type="match status" value="1"/>
</dbReference>
<dbReference type="EMBL" id="SEWF01000042">
    <property type="protein sequence ID" value="RYU93541.1"/>
    <property type="molecule type" value="Genomic_DNA"/>
</dbReference>
<feature type="domain" description="HTH LytTR-type" evidence="3">
    <location>
        <begin position="156"/>
        <end position="263"/>
    </location>
</feature>
<dbReference type="InterPro" id="IPR046947">
    <property type="entry name" value="LytR-like"/>
</dbReference>
<dbReference type="InterPro" id="IPR011006">
    <property type="entry name" value="CheY-like_superfamily"/>
</dbReference>
<dbReference type="Gene3D" id="3.40.50.2300">
    <property type="match status" value="1"/>
</dbReference>
<reference evidence="4 5" key="1">
    <citation type="submission" date="2019-02" db="EMBL/GenBank/DDBJ databases">
        <title>Bacterial novel species Emticicia sp. 17J42-9 isolated from soil.</title>
        <authorList>
            <person name="Jung H.-Y."/>
        </authorList>
    </citation>
    <scope>NUCLEOTIDE SEQUENCE [LARGE SCALE GENOMIC DNA]</scope>
    <source>
        <strain evidence="4 5">17J42-9</strain>
    </source>
</reference>
<evidence type="ECO:0000259" key="2">
    <source>
        <dbReference type="PROSITE" id="PS50110"/>
    </source>
</evidence>
<name>A0A4Q5LV02_9BACT</name>
<dbReference type="PROSITE" id="PS50930">
    <property type="entry name" value="HTH_LYTTR"/>
    <property type="match status" value="1"/>
</dbReference>
<dbReference type="PANTHER" id="PTHR37299:SF1">
    <property type="entry name" value="STAGE 0 SPORULATION PROTEIN A HOMOLOG"/>
    <property type="match status" value="1"/>
</dbReference>
<keyword evidence="1" id="KW-0597">Phosphoprotein</keyword>
<organism evidence="4 5">
    <name type="scientific">Emticicia agri</name>
    <dbReference type="NCBI Taxonomy" id="2492393"/>
    <lineage>
        <taxon>Bacteria</taxon>
        <taxon>Pseudomonadati</taxon>
        <taxon>Bacteroidota</taxon>
        <taxon>Cytophagia</taxon>
        <taxon>Cytophagales</taxon>
        <taxon>Leadbetterellaceae</taxon>
        <taxon>Emticicia</taxon>
    </lineage>
</organism>